<dbReference type="AlphaFoldDB" id="A0AAW9PW80"/>
<dbReference type="RefSeq" id="WP_330483514.1">
    <property type="nucleotide sequence ID" value="NZ_JAZBJZ010000032.1"/>
</dbReference>
<feature type="region of interest" description="Disordered" evidence="1">
    <location>
        <begin position="250"/>
        <end position="273"/>
    </location>
</feature>
<keyword evidence="2" id="KW-0732">Signal</keyword>
<dbReference type="GO" id="GO:0015031">
    <property type="term" value="P:protein transport"/>
    <property type="evidence" value="ECO:0007669"/>
    <property type="project" value="InterPro"/>
</dbReference>
<evidence type="ECO:0000256" key="1">
    <source>
        <dbReference type="SAM" id="MobiDB-lite"/>
    </source>
</evidence>
<dbReference type="Proteomes" id="UP001333818">
    <property type="component" value="Unassembled WGS sequence"/>
</dbReference>
<dbReference type="InterPro" id="IPR007378">
    <property type="entry name" value="Tic22-like"/>
</dbReference>
<protein>
    <submittedName>
        <fullName evidence="3">Tic22 family protein</fullName>
    </submittedName>
</protein>
<dbReference type="PANTHER" id="PTHR33926">
    <property type="entry name" value="PROTEIN TIC 22, CHLOROPLASTIC"/>
    <property type="match status" value="1"/>
</dbReference>
<dbReference type="Pfam" id="PF04278">
    <property type="entry name" value="Tic22"/>
    <property type="match status" value="1"/>
</dbReference>
<organism evidence="3 4">
    <name type="scientific">Tumidithrix elongata BACA0141</name>
    <dbReference type="NCBI Taxonomy" id="2716417"/>
    <lineage>
        <taxon>Bacteria</taxon>
        <taxon>Bacillati</taxon>
        <taxon>Cyanobacteriota</taxon>
        <taxon>Cyanophyceae</taxon>
        <taxon>Pseudanabaenales</taxon>
        <taxon>Pseudanabaenaceae</taxon>
        <taxon>Tumidithrix</taxon>
        <taxon>Tumidithrix elongata</taxon>
    </lineage>
</organism>
<dbReference type="EMBL" id="JAZBJZ010000032">
    <property type="protein sequence ID" value="MEE3717086.1"/>
    <property type="molecule type" value="Genomic_DNA"/>
</dbReference>
<feature type="signal peptide" evidence="2">
    <location>
        <begin position="1"/>
        <end position="19"/>
    </location>
</feature>
<sequence length="273" mass="29381">MMKSLLKLATVVSIAGAIAISPIANLKAHALTEAQAIERLNGIPIFTITDDKGAPLLGSLAQQAGRKPEDPDQLMLFFLSPDDAQAMLNQLKASNPSVGGKAKISTGSMFQAIKLAEQNKGKKVAFQFVPSKASIDSARNLLSAQGKPADQIPNVPVFYATGAQGNGQGLLTLEQNGKQVVPFFFDQKDLQGLIDRARQQQPDVAKDTKIQVTSLFQVLDSMVTKDNKPNPEADRFEFVPSRSAFEYVLKSQPAPTQPSVTPQPKPKAMLKAN</sequence>
<evidence type="ECO:0000313" key="4">
    <source>
        <dbReference type="Proteomes" id="UP001333818"/>
    </source>
</evidence>
<accession>A0AAW9PW80</accession>
<dbReference type="Gene3D" id="3.40.1350.100">
    <property type="match status" value="2"/>
</dbReference>
<feature type="chain" id="PRO_5043869268" evidence="2">
    <location>
        <begin position="20"/>
        <end position="273"/>
    </location>
</feature>
<evidence type="ECO:0000256" key="2">
    <source>
        <dbReference type="SAM" id="SignalP"/>
    </source>
</evidence>
<evidence type="ECO:0000313" key="3">
    <source>
        <dbReference type="EMBL" id="MEE3717086.1"/>
    </source>
</evidence>
<keyword evidence="4" id="KW-1185">Reference proteome</keyword>
<proteinExistence type="predicted"/>
<dbReference type="PANTHER" id="PTHR33926:SF4">
    <property type="entry name" value="PROTEIN TIC 22, CHLOROPLASTIC"/>
    <property type="match status" value="1"/>
</dbReference>
<comment type="caution">
    <text evidence="3">The sequence shown here is derived from an EMBL/GenBank/DDBJ whole genome shotgun (WGS) entry which is preliminary data.</text>
</comment>
<name>A0AAW9PW80_9CYAN</name>
<feature type="compositionally biased region" description="Polar residues" evidence="1">
    <location>
        <begin position="253"/>
        <end position="262"/>
    </location>
</feature>
<gene>
    <name evidence="3" type="ORF">V2H45_10045</name>
</gene>
<reference evidence="3" key="1">
    <citation type="submission" date="2024-01" db="EMBL/GenBank/DDBJ databases">
        <title>Bank of Algae and Cyanobacteria of the Azores (BACA) strain genomes.</title>
        <authorList>
            <person name="Luz R."/>
            <person name="Cordeiro R."/>
            <person name="Fonseca A."/>
            <person name="Goncalves V."/>
        </authorList>
    </citation>
    <scope>NUCLEOTIDE SEQUENCE</scope>
    <source>
        <strain evidence="3">BACA0141</strain>
    </source>
</reference>